<evidence type="ECO:0000313" key="1">
    <source>
        <dbReference type="EMBL" id="GAH58132.1"/>
    </source>
</evidence>
<name>X1GLS4_9ZZZZ</name>
<comment type="caution">
    <text evidence="1">The sequence shown here is derived from an EMBL/GenBank/DDBJ whole genome shotgun (WGS) entry which is preliminary data.</text>
</comment>
<gene>
    <name evidence="1" type="ORF">S03H2_30698</name>
</gene>
<protein>
    <submittedName>
        <fullName evidence="1">Uncharacterized protein</fullName>
    </submittedName>
</protein>
<reference evidence="1" key="1">
    <citation type="journal article" date="2014" name="Front. Microbiol.">
        <title>High frequency of phylogenetically diverse reductive dehalogenase-homologous genes in deep subseafloor sedimentary metagenomes.</title>
        <authorList>
            <person name="Kawai M."/>
            <person name="Futagami T."/>
            <person name="Toyoda A."/>
            <person name="Takaki Y."/>
            <person name="Nishi S."/>
            <person name="Hori S."/>
            <person name="Arai W."/>
            <person name="Tsubouchi T."/>
            <person name="Morono Y."/>
            <person name="Uchiyama I."/>
            <person name="Ito T."/>
            <person name="Fujiyama A."/>
            <person name="Inagaki F."/>
            <person name="Takami H."/>
        </authorList>
    </citation>
    <scope>NUCLEOTIDE SEQUENCE</scope>
    <source>
        <strain evidence="1">Expedition CK06-06</strain>
    </source>
</reference>
<sequence>MKLFNKLKLLYIPATYWNEPSSGFKLISKGKQLPQNTNFFLLWIPSNNSEKELTEHIKLIFPNIPIKKLLSCKINLAIPFSSSKKVFEVISHIGKIIPILPATKLLYQMEIIENPDRSRIHYSNSIKIWALLTKLVFELLNKGQFVPALEPTKEKLYNSQWRLILKSQYDNDRFKSILNHSSWPAFGQLISIFPLN</sequence>
<dbReference type="EMBL" id="BARU01018577">
    <property type="protein sequence ID" value="GAH58132.1"/>
    <property type="molecule type" value="Genomic_DNA"/>
</dbReference>
<organism evidence="1">
    <name type="scientific">marine sediment metagenome</name>
    <dbReference type="NCBI Taxonomy" id="412755"/>
    <lineage>
        <taxon>unclassified sequences</taxon>
        <taxon>metagenomes</taxon>
        <taxon>ecological metagenomes</taxon>
    </lineage>
</organism>
<dbReference type="AlphaFoldDB" id="X1GLS4"/>
<proteinExistence type="predicted"/>
<accession>X1GLS4</accession>